<dbReference type="AlphaFoldDB" id="A0A1X0P1M2"/>
<comment type="caution">
    <text evidence="7">The sequence shown here is derived from an EMBL/GenBank/DDBJ whole genome shotgun (WGS) entry which is preliminary data.</text>
</comment>
<dbReference type="PANTHER" id="PTHR43807">
    <property type="entry name" value="FI04487P"/>
    <property type="match status" value="1"/>
</dbReference>
<comment type="similarity">
    <text evidence="2">Belongs to the class-I pyridoxal-phosphate-dependent aminotransferase family.</text>
</comment>
<keyword evidence="8" id="KW-1185">Reference proteome</keyword>
<dbReference type="EMBL" id="NBCO01000008">
    <property type="protein sequence ID" value="ORC90593.1"/>
    <property type="molecule type" value="Genomic_DNA"/>
</dbReference>
<dbReference type="InterPro" id="IPR004839">
    <property type="entry name" value="Aminotransferase_I/II_large"/>
</dbReference>
<dbReference type="InterPro" id="IPR015424">
    <property type="entry name" value="PyrdxlP-dep_Trfase"/>
</dbReference>
<dbReference type="GO" id="GO:0005737">
    <property type="term" value="C:cytoplasm"/>
    <property type="evidence" value="ECO:0007669"/>
    <property type="project" value="TreeGrafter"/>
</dbReference>
<dbReference type="PANTHER" id="PTHR43807:SF20">
    <property type="entry name" value="FI04487P"/>
    <property type="match status" value="1"/>
</dbReference>
<evidence type="ECO:0000256" key="4">
    <source>
        <dbReference type="ARBA" id="ARBA00022679"/>
    </source>
</evidence>
<dbReference type="RefSeq" id="XP_028884659.1">
    <property type="nucleotide sequence ID" value="XM_029024256.1"/>
</dbReference>
<dbReference type="InterPro" id="IPR015421">
    <property type="entry name" value="PyrdxlP-dep_Trfase_major"/>
</dbReference>
<gene>
    <name evidence="7" type="ORF">TM35_000083910</name>
</gene>
<sequence>MSLVRTADRLLTLPKETIWHEMTPLANEHKAVNLGQGFPSFPPPPFLLEELQRIIEESAIHPINHQYARAQGHPDLVAAIANMYIKRLSRVDVTESNVLVTNGTTQALNITFQALLNHGDEVIVFEPFYDAYIHDIELAGGVVKYVQLTPSESNIADDWCFSESQLLAAVTPKTKVILLNTPQNIPGKTWTRDELHLLTRVAIDKDLVVVSDEVYMTLAYDSPHISIASIPGMWERTLTVCSIGKMFSCTGWKIGWAVGPSWLIHPLSQIAAYQTFSVATPLQIAAARAIQRAEGNDYHEIHAAGYMVRRDLLCEVLTSIGLTPVKPSSGFFVLADISRVDPAHYYNPEDKQYAKDWQFCRWLVKAIGVCAIPTTAFCATESRKLYEKYVRFAFCKTEDDIREAAVRLKKLQNHFLESTKDK</sequence>
<dbReference type="CDD" id="cd00609">
    <property type="entry name" value="AAT_like"/>
    <property type="match status" value="1"/>
</dbReference>
<keyword evidence="3 7" id="KW-0032">Aminotransferase</keyword>
<dbReference type="GO" id="GO:0016212">
    <property type="term" value="F:kynurenine-oxoglutarate transaminase activity"/>
    <property type="evidence" value="ECO:0007669"/>
    <property type="project" value="TreeGrafter"/>
</dbReference>
<dbReference type="Gene3D" id="3.90.1150.10">
    <property type="entry name" value="Aspartate Aminotransferase, domain 1"/>
    <property type="match status" value="1"/>
</dbReference>
<proteinExistence type="inferred from homology"/>
<evidence type="ECO:0000256" key="3">
    <source>
        <dbReference type="ARBA" id="ARBA00022576"/>
    </source>
</evidence>
<organism evidence="7 8">
    <name type="scientific">Trypanosoma theileri</name>
    <dbReference type="NCBI Taxonomy" id="67003"/>
    <lineage>
        <taxon>Eukaryota</taxon>
        <taxon>Discoba</taxon>
        <taxon>Euglenozoa</taxon>
        <taxon>Kinetoplastea</taxon>
        <taxon>Metakinetoplastina</taxon>
        <taxon>Trypanosomatida</taxon>
        <taxon>Trypanosomatidae</taxon>
        <taxon>Trypanosoma</taxon>
    </lineage>
</organism>
<dbReference type="FunFam" id="3.40.640.10:FF:000033">
    <property type="entry name" value="Aspartate aminotransferase"/>
    <property type="match status" value="1"/>
</dbReference>
<protein>
    <submittedName>
        <fullName evidence="7">Putative kynurenine aminotransferase</fullName>
    </submittedName>
</protein>
<comment type="cofactor">
    <cofactor evidence="1">
        <name>pyridoxal 5'-phosphate</name>
        <dbReference type="ChEBI" id="CHEBI:597326"/>
    </cofactor>
</comment>
<accession>A0A1X0P1M2</accession>
<dbReference type="OrthoDB" id="7042322at2759"/>
<dbReference type="Pfam" id="PF00155">
    <property type="entry name" value="Aminotran_1_2"/>
    <property type="match status" value="1"/>
</dbReference>
<keyword evidence="5" id="KW-0663">Pyridoxal phosphate</keyword>
<dbReference type="GeneID" id="39984036"/>
<name>A0A1X0P1M2_9TRYP</name>
<dbReference type="GO" id="GO:0030170">
    <property type="term" value="F:pyridoxal phosphate binding"/>
    <property type="evidence" value="ECO:0007669"/>
    <property type="project" value="InterPro"/>
</dbReference>
<evidence type="ECO:0000313" key="7">
    <source>
        <dbReference type="EMBL" id="ORC90593.1"/>
    </source>
</evidence>
<dbReference type="InterPro" id="IPR015422">
    <property type="entry name" value="PyrdxlP-dep_Trfase_small"/>
</dbReference>
<dbReference type="Proteomes" id="UP000192257">
    <property type="component" value="Unassembled WGS sequence"/>
</dbReference>
<dbReference type="SUPFAM" id="SSF53383">
    <property type="entry name" value="PLP-dependent transferases"/>
    <property type="match status" value="1"/>
</dbReference>
<feature type="domain" description="Aminotransferase class I/classII large" evidence="6">
    <location>
        <begin position="31"/>
        <end position="408"/>
    </location>
</feature>
<evidence type="ECO:0000313" key="8">
    <source>
        <dbReference type="Proteomes" id="UP000192257"/>
    </source>
</evidence>
<evidence type="ECO:0000256" key="2">
    <source>
        <dbReference type="ARBA" id="ARBA00007441"/>
    </source>
</evidence>
<dbReference type="InterPro" id="IPR051326">
    <property type="entry name" value="Kynurenine-oxoglutarate_AT"/>
</dbReference>
<evidence type="ECO:0000259" key="6">
    <source>
        <dbReference type="Pfam" id="PF00155"/>
    </source>
</evidence>
<dbReference type="STRING" id="67003.A0A1X0P1M2"/>
<dbReference type="Gene3D" id="3.40.640.10">
    <property type="entry name" value="Type I PLP-dependent aspartate aminotransferase-like (Major domain)"/>
    <property type="match status" value="1"/>
</dbReference>
<dbReference type="VEuPathDB" id="TriTrypDB:TM35_000083910"/>
<keyword evidence="4 7" id="KW-0808">Transferase</keyword>
<reference evidence="7 8" key="1">
    <citation type="submission" date="2017-03" db="EMBL/GenBank/DDBJ databases">
        <title>An alternative strategy for trypanosome survival in the mammalian bloodstream revealed through genome and transcriptome analysis of the ubiquitous bovine parasite Trypanosoma (Megatrypanum) theileri.</title>
        <authorList>
            <person name="Kelly S."/>
            <person name="Ivens A."/>
            <person name="Mott A."/>
            <person name="O'Neill E."/>
            <person name="Emms D."/>
            <person name="Macleod O."/>
            <person name="Voorheis P."/>
            <person name="Matthews J."/>
            <person name="Matthews K."/>
            <person name="Carrington M."/>
        </authorList>
    </citation>
    <scope>NUCLEOTIDE SEQUENCE [LARGE SCALE GENOMIC DNA]</scope>
    <source>
        <strain evidence="7">Edinburgh</strain>
    </source>
</reference>
<dbReference type="GO" id="GO:0033853">
    <property type="term" value="F:aspartate-prephenate aminotransferase activity"/>
    <property type="evidence" value="ECO:0007669"/>
    <property type="project" value="UniProtKB-ARBA"/>
</dbReference>
<dbReference type="GO" id="GO:0033854">
    <property type="term" value="F:glutamate-prephenate aminotransferase activity"/>
    <property type="evidence" value="ECO:0007669"/>
    <property type="project" value="UniProtKB-ARBA"/>
</dbReference>
<evidence type="ECO:0000256" key="5">
    <source>
        <dbReference type="ARBA" id="ARBA00022898"/>
    </source>
</evidence>
<evidence type="ECO:0000256" key="1">
    <source>
        <dbReference type="ARBA" id="ARBA00001933"/>
    </source>
</evidence>